<dbReference type="EMBL" id="BOOH01000019">
    <property type="protein sequence ID" value="GIH76159.1"/>
    <property type="molecule type" value="Genomic_DNA"/>
</dbReference>
<accession>A0A8J3W484</accession>
<dbReference type="InterPro" id="IPR016032">
    <property type="entry name" value="Sig_transdc_resp-reg_C-effctor"/>
</dbReference>
<evidence type="ECO:0000259" key="3">
    <source>
        <dbReference type="PROSITE" id="PS51755"/>
    </source>
</evidence>
<dbReference type="Gene3D" id="1.10.10.10">
    <property type="entry name" value="Winged helix-like DNA-binding domain superfamily/Winged helix DNA-binding domain"/>
    <property type="match status" value="1"/>
</dbReference>
<keyword evidence="1 2" id="KW-0238">DNA-binding</keyword>
<dbReference type="RefSeq" id="WP_203890771.1">
    <property type="nucleotide sequence ID" value="NZ_BOOH01000019.1"/>
</dbReference>
<dbReference type="GO" id="GO:0006355">
    <property type="term" value="P:regulation of DNA-templated transcription"/>
    <property type="evidence" value="ECO:0007669"/>
    <property type="project" value="InterPro"/>
</dbReference>
<feature type="domain" description="OmpR/PhoB-type" evidence="3">
    <location>
        <begin position="1"/>
        <end position="96"/>
    </location>
</feature>
<dbReference type="InterPro" id="IPR036388">
    <property type="entry name" value="WH-like_DNA-bd_sf"/>
</dbReference>
<gene>
    <name evidence="4" type="ORF">Plo01_25880</name>
</gene>
<dbReference type="AlphaFoldDB" id="A0A8J3W484"/>
<evidence type="ECO:0000313" key="5">
    <source>
        <dbReference type="Proteomes" id="UP000616724"/>
    </source>
</evidence>
<comment type="caution">
    <text evidence="4">The sequence shown here is derived from an EMBL/GenBank/DDBJ whole genome shotgun (WGS) entry which is preliminary data.</text>
</comment>
<dbReference type="SUPFAM" id="SSF46894">
    <property type="entry name" value="C-terminal effector domain of the bipartite response regulators"/>
    <property type="match status" value="1"/>
</dbReference>
<keyword evidence="5" id="KW-1185">Reference proteome</keyword>
<organism evidence="4 5">
    <name type="scientific">Planobispora longispora</name>
    <dbReference type="NCBI Taxonomy" id="28887"/>
    <lineage>
        <taxon>Bacteria</taxon>
        <taxon>Bacillati</taxon>
        <taxon>Actinomycetota</taxon>
        <taxon>Actinomycetes</taxon>
        <taxon>Streptosporangiales</taxon>
        <taxon>Streptosporangiaceae</taxon>
        <taxon>Planobispora</taxon>
    </lineage>
</organism>
<dbReference type="GO" id="GO:0003677">
    <property type="term" value="F:DNA binding"/>
    <property type="evidence" value="ECO:0007669"/>
    <property type="project" value="UniProtKB-UniRule"/>
</dbReference>
<reference evidence="4 5" key="1">
    <citation type="submission" date="2021-01" db="EMBL/GenBank/DDBJ databases">
        <title>Whole genome shotgun sequence of Planobispora longispora NBRC 13918.</title>
        <authorList>
            <person name="Komaki H."/>
            <person name="Tamura T."/>
        </authorList>
    </citation>
    <scope>NUCLEOTIDE SEQUENCE [LARGE SCALE GENOMIC DNA]</scope>
    <source>
        <strain evidence="4 5">NBRC 13918</strain>
    </source>
</reference>
<evidence type="ECO:0000256" key="1">
    <source>
        <dbReference type="ARBA" id="ARBA00023125"/>
    </source>
</evidence>
<protein>
    <recommendedName>
        <fullName evidence="3">OmpR/PhoB-type domain-containing protein</fullName>
    </recommendedName>
</protein>
<dbReference type="SMART" id="SM00862">
    <property type="entry name" value="Trans_reg_C"/>
    <property type="match status" value="1"/>
</dbReference>
<dbReference type="PROSITE" id="PS51755">
    <property type="entry name" value="OMPR_PHOB"/>
    <property type="match status" value="1"/>
</dbReference>
<sequence>MAELIRIDTEAYQVWKGDQEIRLSLTRFHLLATLIANAGCVVSRRQLYLAVWGHDWGTLSKTLHMHLVWLRRALGDDARQPTYITTVSGVGWRFEASMVAPSPEVSHDAVQAAAVAILNASCLCKDDRDDLRFTVEAHGGCFHCEAHTALAAALPALTARSIRAERTRAIRLIHEVLVPPADDPPPDVAELIRRIEGGRP</sequence>
<evidence type="ECO:0000313" key="4">
    <source>
        <dbReference type="EMBL" id="GIH76159.1"/>
    </source>
</evidence>
<dbReference type="InterPro" id="IPR001867">
    <property type="entry name" value="OmpR/PhoB-type_DNA-bd"/>
</dbReference>
<name>A0A8J3W484_9ACTN</name>
<feature type="DNA-binding region" description="OmpR/PhoB-type" evidence="2">
    <location>
        <begin position="1"/>
        <end position="96"/>
    </location>
</feature>
<dbReference type="GO" id="GO:0000160">
    <property type="term" value="P:phosphorelay signal transduction system"/>
    <property type="evidence" value="ECO:0007669"/>
    <property type="project" value="InterPro"/>
</dbReference>
<dbReference type="Pfam" id="PF00486">
    <property type="entry name" value="Trans_reg_C"/>
    <property type="match status" value="1"/>
</dbReference>
<evidence type="ECO:0000256" key="2">
    <source>
        <dbReference type="PROSITE-ProRule" id="PRU01091"/>
    </source>
</evidence>
<dbReference type="Proteomes" id="UP000616724">
    <property type="component" value="Unassembled WGS sequence"/>
</dbReference>
<dbReference type="CDD" id="cd00383">
    <property type="entry name" value="trans_reg_C"/>
    <property type="match status" value="1"/>
</dbReference>
<proteinExistence type="predicted"/>